<feature type="transmembrane region" description="Helical" evidence="6">
    <location>
        <begin position="176"/>
        <end position="195"/>
    </location>
</feature>
<proteinExistence type="predicted"/>
<evidence type="ECO:0000256" key="1">
    <source>
        <dbReference type="ARBA" id="ARBA00004651"/>
    </source>
</evidence>
<accession>A0A2S2BSY1</accession>
<dbReference type="OrthoDB" id="8878955at2"/>
<dbReference type="GO" id="GO:0022857">
    <property type="term" value="F:transmembrane transporter activity"/>
    <property type="evidence" value="ECO:0007669"/>
    <property type="project" value="InterPro"/>
</dbReference>
<dbReference type="PANTHER" id="PTHR23501:SF197">
    <property type="entry name" value="COMD"/>
    <property type="match status" value="1"/>
</dbReference>
<feature type="transmembrane region" description="Helical" evidence="6">
    <location>
        <begin position="207"/>
        <end position="228"/>
    </location>
</feature>
<protein>
    <submittedName>
        <fullName evidence="8">MFS transporter</fullName>
    </submittedName>
</protein>
<sequence length="501" mass="52218">MIDPATTSIDLPGQTPNWSPRLLFSLASIMLLLEILAVSYIMISMAVPAISQHYHTTQGAWLLTSFLLVGAVTGPLLGKSADVYGKRKILLACTFIAALGSFVSAVAPSYAVLIVGRSLSGVLIPCIFLSYSLIRDIFPPKTVALSVSVATSGMGLIAIPAPFLTGWFLDNHGFRSIFWFFVVGLGVVGVLILLSTDESPVRLQSRMDVLGAVLLGGGIAGILIAVSFGPIWGWANASTLAFLAGGVALLAAWLVSARIVREPLVDLDVLRRRPILLTSMGSGLAYGCSALFTILLPMMAMTPAILGLGYGFGVSAEGFAIFQVPLGGMVVVGGIVVGILVGKNVRPRLLMIVGLLFISAGFLLTAQLHDSKALLLIFAGLTGTGMGLAYAAVPNLLIEAVPPQLQATTASIVSVTQSVVAAVLPVAAFTVMNNSYIAPIPPEVTQGAILYTDRGFQVAFLIGAVAAAVGAILAALIPRRIDQVDAPPAVIVHEGEPVLNR</sequence>
<dbReference type="Gene3D" id="1.20.1250.20">
    <property type="entry name" value="MFS general substrate transporter like domains"/>
    <property type="match status" value="2"/>
</dbReference>
<reference evidence="8 9" key="1">
    <citation type="submission" date="2017-05" db="EMBL/GenBank/DDBJ databases">
        <title>Isolation of Rhodococcus sp. S2-17 biodegrading of BP-3.</title>
        <authorList>
            <person name="Lee Y."/>
            <person name="Kim K.H."/>
            <person name="Chun B.H."/>
            <person name="Jung H.S."/>
            <person name="Jeon C.O."/>
        </authorList>
    </citation>
    <scope>NUCLEOTIDE SEQUENCE [LARGE SCALE GENOMIC DNA]</scope>
    <source>
        <strain evidence="8 9">S2-17</strain>
    </source>
</reference>
<evidence type="ECO:0000256" key="2">
    <source>
        <dbReference type="ARBA" id="ARBA00022448"/>
    </source>
</evidence>
<evidence type="ECO:0000313" key="9">
    <source>
        <dbReference type="Proteomes" id="UP000245711"/>
    </source>
</evidence>
<dbReference type="Proteomes" id="UP000245711">
    <property type="component" value="Chromosome"/>
</dbReference>
<feature type="transmembrane region" description="Helical" evidence="6">
    <location>
        <begin position="349"/>
        <end position="368"/>
    </location>
</feature>
<feature type="transmembrane region" description="Helical" evidence="6">
    <location>
        <begin position="275"/>
        <end position="300"/>
    </location>
</feature>
<dbReference type="InterPro" id="IPR036259">
    <property type="entry name" value="MFS_trans_sf"/>
</dbReference>
<dbReference type="PROSITE" id="PS50850">
    <property type="entry name" value="MFS"/>
    <property type="match status" value="1"/>
</dbReference>
<evidence type="ECO:0000313" key="8">
    <source>
        <dbReference type="EMBL" id="AWK71721.1"/>
    </source>
</evidence>
<dbReference type="EMBL" id="CP021354">
    <property type="protein sequence ID" value="AWK71721.1"/>
    <property type="molecule type" value="Genomic_DNA"/>
</dbReference>
<feature type="transmembrane region" description="Helical" evidence="6">
    <location>
        <begin position="22"/>
        <end position="47"/>
    </location>
</feature>
<feature type="transmembrane region" description="Helical" evidence="6">
    <location>
        <begin position="374"/>
        <end position="398"/>
    </location>
</feature>
<keyword evidence="5 6" id="KW-0472">Membrane</keyword>
<dbReference type="KEGG" id="roz:CBI38_09045"/>
<keyword evidence="9" id="KW-1185">Reference proteome</keyword>
<dbReference type="PANTHER" id="PTHR23501">
    <property type="entry name" value="MAJOR FACILITATOR SUPERFAMILY"/>
    <property type="match status" value="1"/>
</dbReference>
<feature type="transmembrane region" description="Helical" evidence="6">
    <location>
        <begin position="59"/>
        <end position="77"/>
    </location>
</feature>
<comment type="subcellular location">
    <subcellularLocation>
        <location evidence="1">Cell membrane</location>
        <topology evidence="1">Multi-pass membrane protein</topology>
    </subcellularLocation>
</comment>
<evidence type="ECO:0000256" key="3">
    <source>
        <dbReference type="ARBA" id="ARBA00022692"/>
    </source>
</evidence>
<organism evidence="8 9">
    <name type="scientific">Rhodococcus oxybenzonivorans</name>
    <dbReference type="NCBI Taxonomy" id="1990687"/>
    <lineage>
        <taxon>Bacteria</taxon>
        <taxon>Bacillati</taxon>
        <taxon>Actinomycetota</taxon>
        <taxon>Actinomycetes</taxon>
        <taxon>Mycobacteriales</taxon>
        <taxon>Nocardiaceae</taxon>
        <taxon>Rhodococcus</taxon>
    </lineage>
</organism>
<dbReference type="SUPFAM" id="SSF103473">
    <property type="entry name" value="MFS general substrate transporter"/>
    <property type="match status" value="2"/>
</dbReference>
<dbReference type="RefSeq" id="WP_109328252.1">
    <property type="nucleotide sequence ID" value="NZ_CP021354.1"/>
</dbReference>
<feature type="transmembrane region" description="Helical" evidence="6">
    <location>
        <begin position="458"/>
        <end position="477"/>
    </location>
</feature>
<evidence type="ECO:0000259" key="7">
    <source>
        <dbReference type="PROSITE" id="PS50850"/>
    </source>
</evidence>
<evidence type="ECO:0000256" key="5">
    <source>
        <dbReference type="ARBA" id="ARBA00023136"/>
    </source>
</evidence>
<dbReference type="AlphaFoldDB" id="A0A2S2BSY1"/>
<keyword evidence="4 6" id="KW-1133">Transmembrane helix</keyword>
<feature type="transmembrane region" description="Helical" evidence="6">
    <location>
        <begin position="89"/>
        <end position="107"/>
    </location>
</feature>
<feature type="transmembrane region" description="Helical" evidence="6">
    <location>
        <begin position="143"/>
        <end position="164"/>
    </location>
</feature>
<dbReference type="InterPro" id="IPR020846">
    <property type="entry name" value="MFS_dom"/>
</dbReference>
<name>A0A2S2BSY1_9NOCA</name>
<evidence type="ECO:0000256" key="4">
    <source>
        <dbReference type="ARBA" id="ARBA00022989"/>
    </source>
</evidence>
<dbReference type="InterPro" id="IPR011701">
    <property type="entry name" value="MFS"/>
</dbReference>
<feature type="transmembrane region" description="Helical" evidence="6">
    <location>
        <begin position="234"/>
        <end position="255"/>
    </location>
</feature>
<dbReference type="GO" id="GO:0005886">
    <property type="term" value="C:plasma membrane"/>
    <property type="evidence" value="ECO:0007669"/>
    <property type="project" value="UniProtKB-SubCell"/>
</dbReference>
<feature type="domain" description="Major facilitator superfamily (MFS) profile" evidence="7">
    <location>
        <begin position="23"/>
        <end position="482"/>
    </location>
</feature>
<feature type="transmembrane region" description="Helical" evidence="6">
    <location>
        <begin position="320"/>
        <end position="342"/>
    </location>
</feature>
<feature type="transmembrane region" description="Helical" evidence="6">
    <location>
        <begin position="419"/>
        <end position="438"/>
    </location>
</feature>
<gene>
    <name evidence="8" type="ORF">CBI38_09045</name>
</gene>
<keyword evidence="3 6" id="KW-0812">Transmembrane</keyword>
<feature type="transmembrane region" description="Helical" evidence="6">
    <location>
        <begin position="113"/>
        <end position="131"/>
    </location>
</feature>
<keyword evidence="2" id="KW-0813">Transport</keyword>
<evidence type="ECO:0000256" key="6">
    <source>
        <dbReference type="SAM" id="Phobius"/>
    </source>
</evidence>
<dbReference type="Pfam" id="PF07690">
    <property type="entry name" value="MFS_1"/>
    <property type="match status" value="1"/>
</dbReference>